<dbReference type="Pfam" id="PF02104">
    <property type="entry name" value="SURF1"/>
    <property type="match status" value="1"/>
</dbReference>
<evidence type="ECO:0000256" key="5">
    <source>
        <dbReference type="ARBA" id="ARBA00023136"/>
    </source>
</evidence>
<evidence type="ECO:0000256" key="4">
    <source>
        <dbReference type="ARBA" id="ARBA00022989"/>
    </source>
</evidence>
<dbReference type="PROSITE" id="PS50895">
    <property type="entry name" value="SURF1"/>
    <property type="match status" value="1"/>
</dbReference>
<dbReference type="AlphaFoldDB" id="A0A255EJU7"/>
<keyword evidence="5 6" id="KW-0472">Membrane</keyword>
<accession>A0A255EJU7</accession>
<feature type="transmembrane region" description="Helical" evidence="6">
    <location>
        <begin position="222"/>
        <end position="243"/>
    </location>
</feature>
<evidence type="ECO:0000313" key="11">
    <source>
        <dbReference type="Proteomes" id="UP000216533"/>
    </source>
</evidence>
<dbReference type="Proteomes" id="UP000216533">
    <property type="component" value="Unassembled WGS sequence"/>
</dbReference>
<keyword evidence="4 6" id="KW-1133">Transmembrane helix</keyword>
<keyword evidence="6" id="KW-1003">Cell membrane</keyword>
<evidence type="ECO:0000256" key="1">
    <source>
        <dbReference type="ARBA" id="ARBA00004370"/>
    </source>
</evidence>
<accession>A0A255EFB7</accession>
<evidence type="ECO:0000256" key="3">
    <source>
        <dbReference type="ARBA" id="ARBA00022692"/>
    </source>
</evidence>
<feature type="transmembrane region" description="Helical" evidence="6">
    <location>
        <begin position="25"/>
        <end position="47"/>
    </location>
</feature>
<sequence>MPGRGPRWAQPNGAGGAVSRVWQRWIALGVFVVVLGTAFVLLGRWQLDRLDERRERNAIMVAHRDAPVVDYREVFTRPITEEDQWQRVSVTGHYTGEQWQVRYRSNDGRTGFEVVAVMETTNGDLILIDRGFIAGNNDQVAVPPPPEGEVTIVGHVRRNEQGRNSAMEPSQGGVRLINSDRLSAASGLPLINGYIGALESDPADHADFTAVLLPELSDGPHFWYAVQWFMFTGIAVTGLVVFIRGDIRQRKGLPKKSRFAGFQRNAPPPRPEEIAAHEALWGGHHDGASLDSEATATSAEDTEKAAR</sequence>
<dbReference type="CDD" id="cd06662">
    <property type="entry name" value="SURF1"/>
    <property type="match status" value="1"/>
</dbReference>
<dbReference type="InterPro" id="IPR045214">
    <property type="entry name" value="Surf1/Surf4"/>
</dbReference>
<comment type="caution">
    <text evidence="9">The sequence shown here is derived from an EMBL/GenBank/DDBJ whole genome shotgun (WGS) entry which is preliminary data.</text>
</comment>
<dbReference type="GO" id="GO:0005886">
    <property type="term" value="C:plasma membrane"/>
    <property type="evidence" value="ECO:0007669"/>
    <property type="project" value="UniProtKB-SubCell"/>
</dbReference>
<protein>
    <recommendedName>
        <fullName evidence="6">SURF1-like protein</fullName>
    </recommendedName>
</protein>
<feature type="region of interest" description="Disordered" evidence="7">
    <location>
        <begin position="258"/>
        <end position="307"/>
    </location>
</feature>
<evidence type="ECO:0000256" key="7">
    <source>
        <dbReference type="SAM" id="MobiDB-lite"/>
    </source>
</evidence>
<name>A0A255EJU7_9ACTN</name>
<comment type="similarity">
    <text evidence="2 6">Belongs to the SURF1 family.</text>
</comment>
<dbReference type="OrthoDB" id="9807214at2"/>
<comment type="subcellular location">
    <subcellularLocation>
        <location evidence="6">Cell membrane</location>
        <topology evidence="6">Multi-pass membrane protein</topology>
    </subcellularLocation>
    <subcellularLocation>
        <location evidence="1">Membrane</location>
    </subcellularLocation>
</comment>
<keyword evidence="10" id="KW-1185">Reference proteome</keyword>
<dbReference type="EMBL" id="NMVI01000013">
    <property type="protein sequence ID" value="OYN88275.1"/>
    <property type="molecule type" value="Genomic_DNA"/>
</dbReference>
<proteinExistence type="inferred from homology"/>
<dbReference type="EMBL" id="NMVJ01000008">
    <property type="protein sequence ID" value="OYN89895.1"/>
    <property type="molecule type" value="Genomic_DNA"/>
</dbReference>
<organism evidence="9 10">
    <name type="scientific">Parenemella sanctibonifatiensis</name>
    <dbReference type="NCBI Taxonomy" id="2016505"/>
    <lineage>
        <taxon>Bacteria</taxon>
        <taxon>Bacillati</taxon>
        <taxon>Actinomycetota</taxon>
        <taxon>Actinomycetes</taxon>
        <taxon>Propionibacteriales</taxon>
        <taxon>Propionibacteriaceae</taxon>
        <taxon>Parenemella</taxon>
    </lineage>
</organism>
<keyword evidence="3 6" id="KW-0812">Transmembrane</keyword>
<evidence type="ECO:0000313" key="8">
    <source>
        <dbReference type="EMBL" id="OYN88275.1"/>
    </source>
</evidence>
<evidence type="ECO:0000256" key="6">
    <source>
        <dbReference type="RuleBase" id="RU363076"/>
    </source>
</evidence>
<gene>
    <name evidence="9" type="ORF">CGZ91_10365</name>
    <name evidence="8" type="ORF">CGZ92_04870</name>
</gene>
<evidence type="ECO:0000313" key="9">
    <source>
        <dbReference type="EMBL" id="OYN89895.1"/>
    </source>
</evidence>
<dbReference type="Proteomes" id="UP000216300">
    <property type="component" value="Unassembled WGS sequence"/>
</dbReference>
<reference evidence="10 11" key="1">
    <citation type="submission" date="2017-07" db="EMBL/GenBank/DDBJ databases">
        <title>Draft whole genome sequences of clinical Proprionibacteriaceae strains.</title>
        <authorList>
            <person name="Bernier A.-M."/>
            <person name="Bernard K."/>
            <person name="Domingo M.-C."/>
        </authorList>
    </citation>
    <scope>NUCLEOTIDE SEQUENCE [LARGE SCALE GENOMIC DNA]</scope>
    <source>
        <strain evidence="9 10">NML 150081</strain>
        <strain evidence="8 11">NML 160184</strain>
    </source>
</reference>
<evidence type="ECO:0000256" key="2">
    <source>
        <dbReference type="ARBA" id="ARBA00007165"/>
    </source>
</evidence>
<evidence type="ECO:0000313" key="10">
    <source>
        <dbReference type="Proteomes" id="UP000216300"/>
    </source>
</evidence>
<dbReference type="PANTHER" id="PTHR23427:SF2">
    <property type="entry name" value="SURFEIT LOCUS PROTEIN 1"/>
    <property type="match status" value="1"/>
</dbReference>
<dbReference type="PANTHER" id="PTHR23427">
    <property type="entry name" value="SURFEIT LOCUS PROTEIN"/>
    <property type="match status" value="1"/>
</dbReference>
<dbReference type="InterPro" id="IPR002994">
    <property type="entry name" value="Surf1/Shy1"/>
</dbReference>